<comment type="caution">
    <text evidence="2">The sequence shown here is derived from an EMBL/GenBank/DDBJ whole genome shotgun (WGS) entry which is preliminary data.</text>
</comment>
<dbReference type="RefSeq" id="WP_062952471.1">
    <property type="nucleotide sequence ID" value="NZ_LPVY01000020.1"/>
</dbReference>
<dbReference type="InterPro" id="IPR004360">
    <property type="entry name" value="Glyas_Fos-R_dOase_dom"/>
</dbReference>
<dbReference type="OrthoDB" id="9807407at2"/>
<evidence type="ECO:0000313" key="2">
    <source>
        <dbReference type="EMBL" id="KZB62972.1"/>
    </source>
</evidence>
<dbReference type="CDD" id="cd07262">
    <property type="entry name" value="VOC_like"/>
    <property type="match status" value="1"/>
</dbReference>
<dbReference type="SUPFAM" id="SSF54593">
    <property type="entry name" value="Glyoxalase/Bleomycin resistance protein/Dihydroxybiphenyl dioxygenase"/>
    <property type="match status" value="1"/>
</dbReference>
<name>A0A154L3L8_9PROT</name>
<dbReference type="PROSITE" id="PS51819">
    <property type="entry name" value="VOC"/>
    <property type="match status" value="1"/>
</dbReference>
<reference evidence="2 3" key="1">
    <citation type="submission" date="2015-12" db="EMBL/GenBank/DDBJ databases">
        <title>Genome sequence of Thalassospira lucentensis MCCC 1A02072.</title>
        <authorList>
            <person name="Lu L."/>
            <person name="Lai Q."/>
            <person name="Shao Z."/>
            <person name="Qian P."/>
        </authorList>
    </citation>
    <scope>NUCLEOTIDE SEQUENCE [LARGE SCALE GENOMIC DNA]</scope>
    <source>
        <strain evidence="2 3">MCCC 1A02072</strain>
    </source>
</reference>
<dbReference type="PANTHER" id="PTHR35006:SF2">
    <property type="entry name" value="GLYOXALASE FAMILY PROTEIN (AFU_ORTHOLOGUE AFUA_5G14830)"/>
    <property type="match status" value="1"/>
</dbReference>
<dbReference type="PANTHER" id="PTHR35006">
    <property type="entry name" value="GLYOXALASE FAMILY PROTEIN (AFU_ORTHOLOGUE AFUA_5G14830)"/>
    <property type="match status" value="1"/>
</dbReference>
<protein>
    <submittedName>
        <fullName evidence="2">Glyoxalase</fullName>
    </submittedName>
</protein>
<evidence type="ECO:0000259" key="1">
    <source>
        <dbReference type="PROSITE" id="PS51819"/>
    </source>
</evidence>
<feature type="domain" description="VOC" evidence="1">
    <location>
        <begin position="1"/>
        <end position="124"/>
    </location>
</feature>
<dbReference type="InterPro" id="IPR037523">
    <property type="entry name" value="VOC_core"/>
</dbReference>
<dbReference type="EMBL" id="LPVY01000020">
    <property type="protein sequence ID" value="KZB62972.1"/>
    <property type="molecule type" value="Genomic_DNA"/>
</dbReference>
<dbReference type="Proteomes" id="UP000076335">
    <property type="component" value="Unassembled WGS sequence"/>
</dbReference>
<dbReference type="Gene3D" id="3.10.180.10">
    <property type="entry name" value="2,3-Dihydroxybiphenyl 1,2-Dioxygenase, domain 1"/>
    <property type="match status" value="1"/>
</dbReference>
<dbReference type="InterPro" id="IPR029068">
    <property type="entry name" value="Glyas_Bleomycin-R_OHBP_Dase"/>
</dbReference>
<organism evidence="2 3">
    <name type="scientific">Thalassospira lucentensis</name>
    <dbReference type="NCBI Taxonomy" id="168935"/>
    <lineage>
        <taxon>Bacteria</taxon>
        <taxon>Pseudomonadati</taxon>
        <taxon>Pseudomonadota</taxon>
        <taxon>Alphaproteobacteria</taxon>
        <taxon>Rhodospirillales</taxon>
        <taxon>Thalassospiraceae</taxon>
        <taxon>Thalassospira</taxon>
    </lineage>
</organism>
<accession>A0A154L3L8</accession>
<proteinExistence type="predicted"/>
<evidence type="ECO:0000313" key="3">
    <source>
        <dbReference type="Proteomes" id="UP000076335"/>
    </source>
</evidence>
<dbReference type="Pfam" id="PF00903">
    <property type="entry name" value="Glyoxalase"/>
    <property type="match status" value="1"/>
</dbReference>
<sequence length="125" mass="13321">MIGYTSIGTNNLATSGAFYDAILGIMGAKRVMEVEDFIVWARTEGEANFSVHLPFDGRRATVGNGVMIALQGKSKDEVDAVYSKAISIGAASEGEPGARGGDDSGFYAAYFRDPDGNKINIHYMS</sequence>
<gene>
    <name evidence="2" type="ORF">AUP42_02670</name>
</gene>
<dbReference type="AlphaFoldDB" id="A0A154L3L8"/>